<evidence type="ECO:0000313" key="4">
    <source>
        <dbReference type="Proteomes" id="UP000824133"/>
    </source>
</evidence>
<gene>
    <name evidence="3" type="ORF">IAA42_08045</name>
</gene>
<keyword evidence="2" id="KW-0812">Transmembrane</keyword>
<reference evidence="3" key="2">
    <citation type="submission" date="2021-04" db="EMBL/GenBank/DDBJ databases">
        <authorList>
            <person name="Gilroy R."/>
        </authorList>
    </citation>
    <scope>NUCLEOTIDE SEQUENCE</scope>
    <source>
        <strain evidence="3">ChiHjej10B9-743</strain>
    </source>
</reference>
<evidence type="ECO:0000313" key="3">
    <source>
        <dbReference type="EMBL" id="HIY80364.1"/>
    </source>
</evidence>
<reference evidence="3" key="1">
    <citation type="journal article" date="2021" name="PeerJ">
        <title>Extensive microbial diversity within the chicken gut microbiome revealed by metagenomics and culture.</title>
        <authorList>
            <person name="Gilroy R."/>
            <person name="Ravi A."/>
            <person name="Getino M."/>
            <person name="Pursley I."/>
            <person name="Horton D.L."/>
            <person name="Alikhan N.F."/>
            <person name="Baker D."/>
            <person name="Gharbi K."/>
            <person name="Hall N."/>
            <person name="Watson M."/>
            <person name="Adriaenssens E.M."/>
            <person name="Foster-Nyarko E."/>
            <person name="Jarju S."/>
            <person name="Secka A."/>
            <person name="Antonio M."/>
            <person name="Oren A."/>
            <person name="Chaudhuri R.R."/>
            <person name="La Ragione R."/>
            <person name="Hildebrand F."/>
            <person name="Pallen M.J."/>
        </authorList>
    </citation>
    <scope>NUCLEOTIDE SEQUENCE</scope>
    <source>
        <strain evidence="3">ChiHjej10B9-743</strain>
    </source>
</reference>
<evidence type="ECO:0000256" key="1">
    <source>
        <dbReference type="SAM" id="MobiDB-lite"/>
    </source>
</evidence>
<keyword evidence="2" id="KW-1133">Transmembrane helix</keyword>
<name>A0A9D1ZCK5_9ACTN</name>
<proteinExistence type="predicted"/>
<feature type="compositionally biased region" description="Polar residues" evidence="1">
    <location>
        <begin position="21"/>
        <end position="30"/>
    </location>
</feature>
<feature type="region of interest" description="Disordered" evidence="1">
    <location>
        <begin position="1"/>
        <end position="30"/>
    </location>
</feature>
<dbReference type="AlphaFoldDB" id="A0A9D1ZCK5"/>
<comment type="caution">
    <text evidence="3">The sequence shown here is derived from an EMBL/GenBank/DDBJ whole genome shotgun (WGS) entry which is preliminary data.</text>
</comment>
<keyword evidence="2" id="KW-0472">Membrane</keyword>
<accession>A0A9D1ZCK5</accession>
<dbReference type="EMBL" id="DXCP01000059">
    <property type="protein sequence ID" value="HIY80364.1"/>
    <property type="molecule type" value="Genomic_DNA"/>
</dbReference>
<evidence type="ECO:0008006" key="5">
    <source>
        <dbReference type="Google" id="ProtNLM"/>
    </source>
</evidence>
<evidence type="ECO:0000256" key="2">
    <source>
        <dbReference type="SAM" id="Phobius"/>
    </source>
</evidence>
<organism evidence="3 4">
    <name type="scientific">Candidatus Olsenella excrementavium</name>
    <dbReference type="NCBI Taxonomy" id="2838709"/>
    <lineage>
        <taxon>Bacteria</taxon>
        <taxon>Bacillati</taxon>
        <taxon>Actinomycetota</taxon>
        <taxon>Coriobacteriia</taxon>
        <taxon>Coriobacteriales</taxon>
        <taxon>Atopobiaceae</taxon>
        <taxon>Olsenella</taxon>
    </lineage>
</organism>
<sequence length="117" mass="12545">MPEEDAPSTSIEKPRVVEGPSATTDPDNANSGPIAYVLFGLAIGVLALMLMSLTSCVDALGTLVANHSEGISSSVSHDTHDEWDDEWDEMWDDLENDFADEDFFGGLEGPSEPTSRA</sequence>
<dbReference type="Proteomes" id="UP000824133">
    <property type="component" value="Unassembled WGS sequence"/>
</dbReference>
<protein>
    <recommendedName>
        <fullName evidence="5">Transmembrane protein</fullName>
    </recommendedName>
</protein>
<feature type="transmembrane region" description="Helical" evidence="2">
    <location>
        <begin position="34"/>
        <end position="53"/>
    </location>
</feature>